<dbReference type="GO" id="GO:0071770">
    <property type="term" value="P:DIM/DIP cell wall layer assembly"/>
    <property type="evidence" value="ECO:0007669"/>
    <property type="project" value="TreeGrafter"/>
</dbReference>
<dbReference type="InterPro" id="IPR050091">
    <property type="entry name" value="PKS_NRPS_Biosynth_Enz"/>
</dbReference>
<evidence type="ECO:0000256" key="2">
    <source>
        <dbReference type="ARBA" id="ARBA00022553"/>
    </source>
</evidence>
<evidence type="ECO:0000256" key="1">
    <source>
        <dbReference type="ARBA" id="ARBA00022450"/>
    </source>
</evidence>
<evidence type="ECO:0000259" key="3">
    <source>
        <dbReference type="SMART" id="SM00827"/>
    </source>
</evidence>
<dbReference type="GO" id="GO:0005886">
    <property type="term" value="C:plasma membrane"/>
    <property type="evidence" value="ECO:0007669"/>
    <property type="project" value="TreeGrafter"/>
</dbReference>
<evidence type="ECO:0000313" key="4">
    <source>
        <dbReference type="EMBL" id="ATQ70588.1"/>
    </source>
</evidence>
<name>A0A2D2D6G7_METT3</name>
<dbReference type="SUPFAM" id="SSF55048">
    <property type="entry name" value="Probable ACP-binding domain of malonyl-CoA ACP transacylase"/>
    <property type="match status" value="1"/>
</dbReference>
<sequence>MCRGKFRSSGRMSMTRTLIMFCGQGAQYYQMGRELHHADPIFRDAMDRCETIAADLGGPRIADVIFGRPMAESQGFDRLAESNAALLAIGFALATRLEAAGIAPDALLGYSLGETIAAVFAGALSLEDGFRLVLGQADIFARAAPAGAMIAVLVEPERLAALPEATRLCEIAAINAPRHCVLSLRADDAAVVEAALERAGLTYARLPIRFPFHASAIAPVEPDMIRLASGCRFAPPRWPIVSATTGGVAEPFDGAHLWRVMRQPLRFRETIEALAREGDWLLLEAGPSGTLASFVRQIGAPGVAAFPAIDQFGNNSATLARLLAAAR</sequence>
<dbReference type="InterPro" id="IPR001227">
    <property type="entry name" value="Ac_transferase_dom_sf"/>
</dbReference>
<accession>A0A2D2D6G7</accession>
<keyword evidence="1" id="KW-0596">Phosphopantetheine</keyword>
<dbReference type="PANTHER" id="PTHR43775:SF37">
    <property type="entry name" value="SI:DKEY-61P9.11"/>
    <property type="match status" value="1"/>
</dbReference>
<dbReference type="InterPro" id="IPR016036">
    <property type="entry name" value="Malonyl_transacylase_ACP-bd"/>
</dbReference>
<reference evidence="5" key="1">
    <citation type="submission" date="2017-10" db="EMBL/GenBank/DDBJ databases">
        <title>Completed PacBio SMRT sequence of Methylosinus trichosporium OB3b reveals presence of a third large plasmid.</title>
        <authorList>
            <person name="Charles T.C."/>
            <person name="Lynch M.D.J."/>
            <person name="Heil J.R."/>
            <person name="Cheng J."/>
        </authorList>
    </citation>
    <scope>NUCLEOTIDE SEQUENCE [LARGE SCALE GENOMIC DNA]</scope>
    <source>
        <strain evidence="5">OB3b</strain>
        <plasmid evidence="5">pob3b1</plasmid>
    </source>
</reference>
<dbReference type="GO" id="GO:0004312">
    <property type="term" value="F:fatty acid synthase activity"/>
    <property type="evidence" value="ECO:0007669"/>
    <property type="project" value="TreeGrafter"/>
</dbReference>
<dbReference type="Gene3D" id="3.40.366.10">
    <property type="entry name" value="Malonyl-Coenzyme A Acyl Carrier Protein, domain 2"/>
    <property type="match status" value="1"/>
</dbReference>
<dbReference type="SUPFAM" id="SSF52151">
    <property type="entry name" value="FabD/lysophospholipase-like"/>
    <property type="match status" value="1"/>
</dbReference>
<proteinExistence type="predicted"/>
<evidence type="ECO:0000313" key="5">
    <source>
        <dbReference type="Proteomes" id="UP000230709"/>
    </source>
</evidence>
<dbReference type="STRING" id="595536.GCA_000178815_00198"/>
<dbReference type="GO" id="GO:0005737">
    <property type="term" value="C:cytoplasm"/>
    <property type="evidence" value="ECO:0007669"/>
    <property type="project" value="TreeGrafter"/>
</dbReference>
<dbReference type="Gene3D" id="3.30.70.3290">
    <property type="match status" value="1"/>
</dbReference>
<dbReference type="InterPro" id="IPR016035">
    <property type="entry name" value="Acyl_Trfase/lysoPLipase"/>
</dbReference>
<dbReference type="InterPro" id="IPR014043">
    <property type="entry name" value="Acyl_transferase_dom"/>
</dbReference>
<feature type="domain" description="Malonyl-CoA:ACP transacylase (MAT)" evidence="3">
    <location>
        <begin position="20"/>
        <end position="322"/>
    </location>
</feature>
<keyword evidence="5" id="KW-1185">Reference proteome</keyword>
<dbReference type="AlphaFoldDB" id="A0A2D2D6G7"/>
<dbReference type="Proteomes" id="UP000230709">
    <property type="component" value="Plasmid pOB3b1"/>
</dbReference>
<dbReference type="KEGG" id="mtw:CQW49_21550"/>
<dbReference type="PANTHER" id="PTHR43775">
    <property type="entry name" value="FATTY ACID SYNTHASE"/>
    <property type="match status" value="1"/>
</dbReference>
<dbReference type="GO" id="GO:0006633">
    <property type="term" value="P:fatty acid biosynthetic process"/>
    <property type="evidence" value="ECO:0007669"/>
    <property type="project" value="TreeGrafter"/>
</dbReference>
<gene>
    <name evidence="4" type="ORF">CQW49_21550</name>
</gene>
<protein>
    <recommendedName>
        <fullName evidence="3">Malonyl-CoA:ACP transacylase (MAT) domain-containing protein</fullName>
    </recommendedName>
</protein>
<organism evidence="4 5">
    <name type="scientific">Methylosinus trichosporium (strain ATCC 35070 / NCIMB 11131 / UNIQEM 75 / OB3b)</name>
    <dbReference type="NCBI Taxonomy" id="595536"/>
    <lineage>
        <taxon>Bacteria</taxon>
        <taxon>Pseudomonadati</taxon>
        <taxon>Pseudomonadota</taxon>
        <taxon>Alphaproteobacteria</taxon>
        <taxon>Hyphomicrobiales</taxon>
        <taxon>Methylocystaceae</taxon>
        <taxon>Methylosinus</taxon>
    </lineage>
</organism>
<keyword evidence="2" id="KW-0597">Phosphoprotein</keyword>
<dbReference type="SMART" id="SM00827">
    <property type="entry name" value="PKS_AT"/>
    <property type="match status" value="1"/>
</dbReference>
<geneLocation type="plasmid" evidence="5">
    <name>pob3b1</name>
</geneLocation>
<dbReference type="Pfam" id="PF00698">
    <property type="entry name" value="Acyl_transf_1"/>
    <property type="match status" value="1"/>
</dbReference>
<keyword evidence="4" id="KW-0614">Plasmid</keyword>
<dbReference type="EMBL" id="CP023738">
    <property type="protein sequence ID" value="ATQ70588.1"/>
    <property type="molecule type" value="Genomic_DNA"/>
</dbReference>